<keyword evidence="1" id="KW-0808">Transferase</keyword>
<evidence type="ECO:0000313" key="1">
    <source>
        <dbReference type="EMBL" id="TWH69755.1"/>
    </source>
</evidence>
<dbReference type="GO" id="GO:0016740">
    <property type="term" value="F:transferase activity"/>
    <property type="evidence" value="ECO:0007669"/>
    <property type="project" value="UniProtKB-KW"/>
</dbReference>
<dbReference type="RefSeq" id="WP_145776229.1">
    <property type="nucleotide sequence ID" value="NZ_BAAATQ010000348.1"/>
</dbReference>
<sequence length="398" mass="43071">MIEVMTRPVRWAIRRGYQPAAGDPPPTECVVVRPGASGSRSGLPVSAVAGELGVGFGGGFALVLPTYVARAPLSSHRETVGELLAQLADLPPTVAARPRVLVVGMQWRDDQHDEAIERLERLGEITASGGGPTFVGIAMPQAGKSRMLNAAFELATGLGLTGVAWVDDDVTFSTGCIGRLLEDFLERGARGSAGASKVPRPNPYAAARLLHRGKHITKTPKFGYPHGCCMVVDAELVARGIPDRYTCEDDYFCFALLDPRHENPLHRTHIVADAACYHLTGGPAGEIRHRVNRSLLTAAVLMSDFPAEVAGRYWRMYFYGLWPLAPAARGHGLRFAAKKWLLKSIHFVWFCHVALGLAARGIVGRPRREIPWSAYTRHTKPAASPLPVSPTISRGEPA</sequence>
<dbReference type="EMBL" id="VLKE01000001">
    <property type="protein sequence ID" value="TWH69755.1"/>
    <property type="molecule type" value="Genomic_DNA"/>
</dbReference>
<organism evidence="1 2">
    <name type="scientific">Micromonospora olivasterospora</name>
    <dbReference type="NCBI Taxonomy" id="1880"/>
    <lineage>
        <taxon>Bacteria</taxon>
        <taxon>Bacillati</taxon>
        <taxon>Actinomycetota</taxon>
        <taxon>Actinomycetes</taxon>
        <taxon>Micromonosporales</taxon>
        <taxon>Micromonosporaceae</taxon>
        <taxon>Micromonospora</taxon>
    </lineage>
</organism>
<comment type="caution">
    <text evidence="1">The sequence shown here is derived from an EMBL/GenBank/DDBJ whole genome shotgun (WGS) entry which is preliminary data.</text>
</comment>
<dbReference type="OrthoDB" id="3283855at2"/>
<evidence type="ECO:0000313" key="2">
    <source>
        <dbReference type="Proteomes" id="UP000319825"/>
    </source>
</evidence>
<proteinExistence type="predicted"/>
<dbReference type="SUPFAM" id="SSF53448">
    <property type="entry name" value="Nucleotide-diphospho-sugar transferases"/>
    <property type="match status" value="1"/>
</dbReference>
<accession>A0A562IG92</accession>
<protein>
    <submittedName>
        <fullName evidence="1">Glycosyl transferase family 2</fullName>
    </submittedName>
</protein>
<dbReference type="Gene3D" id="3.90.550.10">
    <property type="entry name" value="Spore Coat Polysaccharide Biosynthesis Protein SpsA, Chain A"/>
    <property type="match status" value="1"/>
</dbReference>
<dbReference type="AlphaFoldDB" id="A0A562IG92"/>
<gene>
    <name evidence="1" type="ORF">JD77_04769</name>
</gene>
<reference evidence="1 2" key="1">
    <citation type="submission" date="2019-07" db="EMBL/GenBank/DDBJ databases">
        <title>R&amp;d 2014.</title>
        <authorList>
            <person name="Klenk H.-P."/>
        </authorList>
    </citation>
    <scope>NUCLEOTIDE SEQUENCE [LARGE SCALE GENOMIC DNA]</scope>
    <source>
        <strain evidence="1 2">DSM 43868</strain>
    </source>
</reference>
<name>A0A562IG92_MICOL</name>
<dbReference type="Proteomes" id="UP000319825">
    <property type="component" value="Unassembled WGS sequence"/>
</dbReference>
<dbReference type="InterPro" id="IPR029044">
    <property type="entry name" value="Nucleotide-diphossugar_trans"/>
</dbReference>
<keyword evidence="2" id="KW-1185">Reference proteome</keyword>